<evidence type="ECO:0000256" key="1">
    <source>
        <dbReference type="ARBA" id="ARBA00009437"/>
    </source>
</evidence>
<evidence type="ECO:0000256" key="3">
    <source>
        <dbReference type="ARBA" id="ARBA00023125"/>
    </source>
</evidence>
<keyword evidence="3" id="KW-0238">DNA-binding</keyword>
<evidence type="ECO:0000256" key="4">
    <source>
        <dbReference type="ARBA" id="ARBA00023163"/>
    </source>
</evidence>
<keyword evidence="4" id="KW-0804">Transcription</keyword>
<keyword evidence="2" id="KW-0805">Transcription regulation</keyword>
<dbReference type="Gene3D" id="1.10.10.10">
    <property type="entry name" value="Winged helix-like DNA-binding domain superfamily/Winged helix DNA-binding domain"/>
    <property type="match status" value="1"/>
</dbReference>
<dbReference type="InterPro" id="IPR000847">
    <property type="entry name" value="LysR_HTH_N"/>
</dbReference>
<dbReference type="EMBL" id="DXEM01000027">
    <property type="protein sequence ID" value="HIX68136.1"/>
    <property type="molecule type" value="Genomic_DNA"/>
</dbReference>
<dbReference type="Proteomes" id="UP000886721">
    <property type="component" value="Unassembled WGS sequence"/>
</dbReference>
<sequence>MNTFQLDCFLAVAEYLNFAKAAEQMNISQPSITHQIQSLENELNVKLFRRTTRSVEMTTEGIIFQDDAKQIVYRSKRAIMRFAKKDNREILDFSIDCSNHSHFTLLSDVLQIFLSIYPNVHPNIIWITPAQLLERMKDGSFDIAFGIKNPGMAKGGLTYRELRKIYSVCLFRSEHPFSEKDSLTIDDLQDQNHILYHPDFTLLKFPNCRCWYPKEKILLNSISVKLRKLPYYWFMQVSALRFFRTLP</sequence>
<name>A0A9D1WW60_9FIRM</name>
<dbReference type="AlphaFoldDB" id="A0A9D1WW60"/>
<feature type="domain" description="HTH lysR-type" evidence="5">
    <location>
        <begin position="1"/>
        <end position="58"/>
    </location>
</feature>
<gene>
    <name evidence="6" type="ORF">H9735_08495</name>
</gene>
<dbReference type="GO" id="GO:0003677">
    <property type="term" value="F:DNA binding"/>
    <property type="evidence" value="ECO:0007669"/>
    <property type="project" value="UniProtKB-KW"/>
</dbReference>
<evidence type="ECO:0000256" key="2">
    <source>
        <dbReference type="ARBA" id="ARBA00023015"/>
    </source>
</evidence>
<dbReference type="GO" id="GO:0032993">
    <property type="term" value="C:protein-DNA complex"/>
    <property type="evidence" value="ECO:0007669"/>
    <property type="project" value="TreeGrafter"/>
</dbReference>
<comment type="caution">
    <text evidence="6">The sequence shown here is derived from an EMBL/GenBank/DDBJ whole genome shotgun (WGS) entry which is preliminary data.</text>
</comment>
<reference evidence="6" key="2">
    <citation type="submission" date="2021-04" db="EMBL/GenBank/DDBJ databases">
        <authorList>
            <person name="Gilroy R."/>
        </authorList>
    </citation>
    <scope>NUCLEOTIDE SEQUENCE</scope>
    <source>
        <strain evidence="6">CHK191-13928</strain>
    </source>
</reference>
<dbReference type="PANTHER" id="PTHR30346">
    <property type="entry name" value="TRANSCRIPTIONAL DUAL REGULATOR HCAR-RELATED"/>
    <property type="match status" value="1"/>
</dbReference>
<dbReference type="FunFam" id="1.10.10.10:FF:000001">
    <property type="entry name" value="LysR family transcriptional regulator"/>
    <property type="match status" value="1"/>
</dbReference>
<protein>
    <submittedName>
        <fullName evidence="6">LysR family transcriptional regulator</fullName>
    </submittedName>
</protein>
<dbReference type="SUPFAM" id="SSF46785">
    <property type="entry name" value="Winged helix' DNA-binding domain"/>
    <property type="match status" value="1"/>
</dbReference>
<dbReference type="PRINTS" id="PR00039">
    <property type="entry name" value="HTHLYSR"/>
</dbReference>
<dbReference type="Pfam" id="PF03466">
    <property type="entry name" value="LysR_substrate"/>
    <property type="match status" value="1"/>
</dbReference>
<evidence type="ECO:0000313" key="6">
    <source>
        <dbReference type="EMBL" id="HIX68136.1"/>
    </source>
</evidence>
<dbReference type="SUPFAM" id="SSF53850">
    <property type="entry name" value="Periplasmic binding protein-like II"/>
    <property type="match status" value="1"/>
</dbReference>
<reference evidence="6" key="1">
    <citation type="journal article" date="2021" name="PeerJ">
        <title>Extensive microbial diversity within the chicken gut microbiome revealed by metagenomics and culture.</title>
        <authorList>
            <person name="Gilroy R."/>
            <person name="Ravi A."/>
            <person name="Getino M."/>
            <person name="Pursley I."/>
            <person name="Horton D.L."/>
            <person name="Alikhan N.F."/>
            <person name="Baker D."/>
            <person name="Gharbi K."/>
            <person name="Hall N."/>
            <person name="Watson M."/>
            <person name="Adriaenssens E.M."/>
            <person name="Foster-Nyarko E."/>
            <person name="Jarju S."/>
            <person name="Secka A."/>
            <person name="Antonio M."/>
            <person name="Oren A."/>
            <person name="Chaudhuri R.R."/>
            <person name="La Ragione R."/>
            <person name="Hildebrand F."/>
            <person name="Pallen M.J."/>
        </authorList>
    </citation>
    <scope>NUCLEOTIDE SEQUENCE</scope>
    <source>
        <strain evidence="6">CHK191-13928</strain>
    </source>
</reference>
<dbReference type="InterPro" id="IPR005119">
    <property type="entry name" value="LysR_subst-bd"/>
</dbReference>
<accession>A0A9D1WW60</accession>
<dbReference type="PANTHER" id="PTHR30346:SF0">
    <property type="entry name" value="HCA OPERON TRANSCRIPTIONAL ACTIVATOR HCAR"/>
    <property type="match status" value="1"/>
</dbReference>
<dbReference type="GO" id="GO:0003700">
    <property type="term" value="F:DNA-binding transcription factor activity"/>
    <property type="evidence" value="ECO:0007669"/>
    <property type="project" value="InterPro"/>
</dbReference>
<dbReference type="InterPro" id="IPR036390">
    <property type="entry name" value="WH_DNA-bd_sf"/>
</dbReference>
<dbReference type="Pfam" id="PF00126">
    <property type="entry name" value="HTH_1"/>
    <property type="match status" value="1"/>
</dbReference>
<evidence type="ECO:0000259" key="5">
    <source>
        <dbReference type="PROSITE" id="PS50931"/>
    </source>
</evidence>
<dbReference type="InterPro" id="IPR036388">
    <property type="entry name" value="WH-like_DNA-bd_sf"/>
</dbReference>
<comment type="similarity">
    <text evidence="1">Belongs to the LysR transcriptional regulatory family.</text>
</comment>
<dbReference type="Gene3D" id="3.40.190.290">
    <property type="match status" value="1"/>
</dbReference>
<proteinExistence type="inferred from homology"/>
<dbReference type="PROSITE" id="PS50931">
    <property type="entry name" value="HTH_LYSR"/>
    <property type="match status" value="1"/>
</dbReference>
<evidence type="ECO:0000313" key="7">
    <source>
        <dbReference type="Proteomes" id="UP000886721"/>
    </source>
</evidence>
<organism evidence="6 7">
    <name type="scientific">Candidatus Anaerostipes excrementavium</name>
    <dbReference type="NCBI Taxonomy" id="2838463"/>
    <lineage>
        <taxon>Bacteria</taxon>
        <taxon>Bacillati</taxon>
        <taxon>Bacillota</taxon>
        <taxon>Clostridia</taxon>
        <taxon>Lachnospirales</taxon>
        <taxon>Lachnospiraceae</taxon>
        <taxon>Anaerostipes</taxon>
    </lineage>
</organism>